<dbReference type="Gene3D" id="1.20.120.670">
    <property type="entry name" value="N-acetyl-b-d-glucoasminidase"/>
    <property type="match status" value="1"/>
</dbReference>
<dbReference type="InterPro" id="IPR007781">
    <property type="entry name" value="NAGLU"/>
</dbReference>
<dbReference type="Gene3D" id="3.30.379.10">
    <property type="entry name" value="Chitobiase/beta-hexosaminidase domain 2-like"/>
    <property type="match status" value="1"/>
</dbReference>
<dbReference type="RefSeq" id="XP_069196176.1">
    <property type="nucleotide sequence ID" value="XM_069345604.1"/>
</dbReference>
<dbReference type="GeneID" id="95973709"/>
<dbReference type="Pfam" id="PF12971">
    <property type="entry name" value="NAGLU_N"/>
    <property type="match status" value="1"/>
</dbReference>
<dbReference type="PANTHER" id="PTHR12872">
    <property type="entry name" value="ALPHA-N-ACETYLGLUCOSAMINIDASE"/>
    <property type="match status" value="1"/>
</dbReference>
<dbReference type="Pfam" id="PF05089">
    <property type="entry name" value="NAGLU"/>
    <property type="match status" value="1"/>
</dbReference>
<feature type="chain" id="PRO_5045595236" description="Alpha-N-acetylglucosaminidase" evidence="2">
    <location>
        <begin position="20"/>
        <end position="784"/>
    </location>
</feature>
<dbReference type="Gene3D" id="3.20.20.80">
    <property type="entry name" value="Glycosidases"/>
    <property type="match status" value="1"/>
</dbReference>
<dbReference type="InterPro" id="IPR024240">
    <property type="entry name" value="NAGLU_N"/>
</dbReference>
<evidence type="ECO:0000259" key="3">
    <source>
        <dbReference type="Pfam" id="PF05089"/>
    </source>
</evidence>
<dbReference type="Proteomes" id="UP001562354">
    <property type="component" value="Unassembled WGS sequence"/>
</dbReference>
<reference evidence="6 7" key="1">
    <citation type="submission" date="2024-07" db="EMBL/GenBank/DDBJ databases">
        <title>Draft sequence of the Neodothiora populina.</title>
        <authorList>
            <person name="Drown D.D."/>
            <person name="Schuette U.S."/>
            <person name="Buechlein A.B."/>
            <person name="Rusch D.R."/>
            <person name="Winton L.W."/>
            <person name="Adams G.A."/>
        </authorList>
    </citation>
    <scope>NUCLEOTIDE SEQUENCE [LARGE SCALE GENOMIC DNA]</scope>
    <source>
        <strain evidence="6 7">CPC 39397</strain>
    </source>
</reference>
<dbReference type="PANTHER" id="PTHR12872:SF1">
    <property type="entry name" value="ALPHA-N-ACETYLGLUCOSAMINIDASE"/>
    <property type="match status" value="1"/>
</dbReference>
<dbReference type="Pfam" id="PF12972">
    <property type="entry name" value="NAGLU_C"/>
    <property type="match status" value="1"/>
</dbReference>
<evidence type="ECO:0000256" key="1">
    <source>
        <dbReference type="ARBA" id="ARBA00022801"/>
    </source>
</evidence>
<feature type="domain" description="Alpha-N-acetylglucosaminidase N-terminal" evidence="4">
    <location>
        <begin position="26"/>
        <end position="116"/>
    </location>
</feature>
<evidence type="ECO:0000259" key="4">
    <source>
        <dbReference type="Pfam" id="PF12971"/>
    </source>
</evidence>
<proteinExistence type="predicted"/>
<evidence type="ECO:0000313" key="7">
    <source>
        <dbReference type="Proteomes" id="UP001562354"/>
    </source>
</evidence>
<evidence type="ECO:0000313" key="6">
    <source>
        <dbReference type="EMBL" id="KAL1296494.1"/>
    </source>
</evidence>
<feature type="domain" description="Alpha-N-acetylglucosaminidase tim-barrel" evidence="3">
    <location>
        <begin position="131"/>
        <end position="467"/>
    </location>
</feature>
<feature type="signal peptide" evidence="2">
    <location>
        <begin position="1"/>
        <end position="19"/>
    </location>
</feature>
<dbReference type="InterPro" id="IPR029018">
    <property type="entry name" value="Hex-like_dom2"/>
</dbReference>
<evidence type="ECO:0000259" key="5">
    <source>
        <dbReference type="Pfam" id="PF12972"/>
    </source>
</evidence>
<keyword evidence="7" id="KW-1185">Reference proteome</keyword>
<keyword evidence="1" id="KW-0378">Hydrolase</keyword>
<dbReference type="InterPro" id="IPR017853">
    <property type="entry name" value="GH"/>
</dbReference>
<dbReference type="SUPFAM" id="SSF51445">
    <property type="entry name" value="(Trans)glycosidases"/>
    <property type="match status" value="1"/>
</dbReference>
<feature type="domain" description="Alpha-N-acetylglucosaminidase C-terminal" evidence="5">
    <location>
        <begin position="476"/>
        <end position="755"/>
    </location>
</feature>
<dbReference type="InterPro" id="IPR024732">
    <property type="entry name" value="NAGLU_C"/>
</dbReference>
<dbReference type="InterPro" id="IPR024733">
    <property type="entry name" value="NAGLU_tim-barrel"/>
</dbReference>
<sequence length="784" mass="87697">MHLLRYHVLCFSTIVCCVASLLSTDGIKDLVKRRLPNHVDDFSFTLINVASVSTNITVAANDHYTVYTPVNGTIDIQGNSLSALASGLHWYLARVANVDIHWFIGSRLHLASQHLPRINASYSSSSIVPWRYHFNTVTFSYTSAFWTWEDWELQLDWLALRGVNLPLAWVGQEKILYDVFSEAGFEDSEIFSFLSGPAFQAWNRFGNIQGSWNGSLPTTWIDSQFALQKKILKRMTELGMTPVLPCFTGFVPSSATRLYPNASIVDGSQWSHFPSRYTNVTFLEPMDPHFAELQTSFISKQADAYGNISSIYTLDQYNENNPYSGELDYLRNVTYNTWRSLKNADPHATWIMQGWLFYSSSSFWTDERIEAFLSGVEVDSDMLILDLFSESKPQWQRTNSYFGKPWIWCQLHDYGGNMGLYGQVENVTNNPIEAIANSSSLIGFGLTMEGEEGNEIMYDLLLDQAWSNTPLNTEIYFHDWVTTRYGGNGPVPEHLYRAWDSMRTTVYNNTNLTAAIAVTKSIFELIPNTTGLGRIGEHSTAIQYRPEALVQAWNAFHQASIMNPTLLQSAAYKFDLVDVTRQVMANAFQPLYATFVAAANSSLNTSYSPTTAAKAGSSMLSLLSDLDTVLAASDIPHFSLAAWIASARAQASPKPMNSSSSINCTRLSDIAALYEYNARNQITLWGPTGQISDYASKQWGGLVKSYYIPRWTLFVEDLLKGSNGTSSDGVNPALTQALMSFEEDWQVQTWGERADQSYATAQGGDFAGVLASVVDKWPDVFGHA</sequence>
<keyword evidence="2" id="KW-0732">Signal</keyword>
<name>A0ABR3P1F0_9PEZI</name>
<comment type="caution">
    <text evidence="6">The sequence shown here is derived from an EMBL/GenBank/DDBJ whole genome shotgun (WGS) entry which is preliminary data.</text>
</comment>
<accession>A0ABR3P1F0</accession>
<dbReference type="EMBL" id="JBFMKM010000018">
    <property type="protein sequence ID" value="KAL1296494.1"/>
    <property type="molecule type" value="Genomic_DNA"/>
</dbReference>
<evidence type="ECO:0000256" key="2">
    <source>
        <dbReference type="SAM" id="SignalP"/>
    </source>
</evidence>
<protein>
    <recommendedName>
        <fullName evidence="8">Alpha-N-acetylglucosaminidase</fullName>
    </recommendedName>
</protein>
<evidence type="ECO:0008006" key="8">
    <source>
        <dbReference type="Google" id="ProtNLM"/>
    </source>
</evidence>
<gene>
    <name evidence="6" type="ORF">AAFC00_000006</name>
</gene>
<organism evidence="6 7">
    <name type="scientific">Neodothiora populina</name>
    <dbReference type="NCBI Taxonomy" id="2781224"/>
    <lineage>
        <taxon>Eukaryota</taxon>
        <taxon>Fungi</taxon>
        <taxon>Dikarya</taxon>
        <taxon>Ascomycota</taxon>
        <taxon>Pezizomycotina</taxon>
        <taxon>Dothideomycetes</taxon>
        <taxon>Dothideomycetidae</taxon>
        <taxon>Dothideales</taxon>
        <taxon>Dothioraceae</taxon>
        <taxon>Neodothiora</taxon>
    </lineage>
</organism>